<dbReference type="GO" id="GO:0003677">
    <property type="term" value="F:DNA binding"/>
    <property type="evidence" value="ECO:0007669"/>
    <property type="project" value="InterPro"/>
</dbReference>
<proteinExistence type="predicted"/>
<organism evidence="7 8">
    <name type="scientific">Folsomia candida</name>
    <name type="common">Springtail</name>
    <dbReference type="NCBI Taxonomy" id="158441"/>
    <lineage>
        <taxon>Eukaryota</taxon>
        <taxon>Metazoa</taxon>
        <taxon>Ecdysozoa</taxon>
        <taxon>Arthropoda</taxon>
        <taxon>Hexapoda</taxon>
        <taxon>Collembola</taxon>
        <taxon>Entomobryomorpha</taxon>
        <taxon>Isotomoidea</taxon>
        <taxon>Isotomidae</taxon>
        <taxon>Proisotominae</taxon>
        <taxon>Folsomia</taxon>
    </lineage>
</organism>
<dbReference type="InterPro" id="IPR003656">
    <property type="entry name" value="Znf_BED"/>
</dbReference>
<evidence type="ECO:0000256" key="5">
    <source>
        <dbReference type="SAM" id="MobiDB-lite"/>
    </source>
</evidence>
<dbReference type="Pfam" id="PF02892">
    <property type="entry name" value="zf-BED"/>
    <property type="match status" value="1"/>
</dbReference>
<keyword evidence="3" id="KW-0862">Zinc</keyword>
<evidence type="ECO:0000256" key="2">
    <source>
        <dbReference type="ARBA" id="ARBA00022771"/>
    </source>
</evidence>
<feature type="domain" description="BED-type" evidence="6">
    <location>
        <begin position="177"/>
        <end position="228"/>
    </location>
</feature>
<feature type="compositionally biased region" description="Basic residues" evidence="5">
    <location>
        <begin position="215"/>
        <end position="227"/>
    </location>
</feature>
<evidence type="ECO:0000313" key="8">
    <source>
        <dbReference type="Proteomes" id="UP000198287"/>
    </source>
</evidence>
<sequence length="244" mass="27779">MSVTKREMEKLIHRVARLEAFVAKIAKHFAQLGSFDLDSRDDDEGSSDVDYLTPKFAGERQQKIKSSRRKRKSLDKTSTPTFSRNVDDQHESRDPIYIADQEYLEIGPDSVKMEQDSEEEVEIYPYPSDFVIIPSHENNGLQAEVGEGLNLMRTNHSLITSPLPPQPHLPKTGKGAKARDPVWAYFQNVNETTRTWKCKLCGKEFKHAKPDRLRGHIQNKCVKKGRGKQYGNSSDGEEAPIQHS</sequence>
<name>A0A226D1T0_FOLCA</name>
<evidence type="ECO:0000256" key="1">
    <source>
        <dbReference type="ARBA" id="ARBA00022723"/>
    </source>
</evidence>
<keyword evidence="2 4" id="KW-0863">Zinc-finger</keyword>
<dbReference type="GO" id="GO:0008270">
    <property type="term" value="F:zinc ion binding"/>
    <property type="evidence" value="ECO:0007669"/>
    <property type="project" value="UniProtKB-KW"/>
</dbReference>
<feature type="region of interest" description="Disordered" evidence="5">
    <location>
        <begin position="213"/>
        <end position="244"/>
    </location>
</feature>
<gene>
    <name evidence="7" type="ORF">Fcan01_26568</name>
</gene>
<dbReference type="Proteomes" id="UP000198287">
    <property type="component" value="Unassembled WGS sequence"/>
</dbReference>
<accession>A0A226D1T0</accession>
<evidence type="ECO:0000256" key="3">
    <source>
        <dbReference type="ARBA" id="ARBA00022833"/>
    </source>
</evidence>
<evidence type="ECO:0000313" key="7">
    <source>
        <dbReference type="EMBL" id="OXA38677.1"/>
    </source>
</evidence>
<keyword evidence="1" id="KW-0479">Metal-binding</keyword>
<dbReference type="AlphaFoldDB" id="A0A226D1T0"/>
<evidence type="ECO:0000259" key="6">
    <source>
        <dbReference type="PROSITE" id="PS50808"/>
    </source>
</evidence>
<comment type="caution">
    <text evidence="7">The sequence shown here is derived from an EMBL/GenBank/DDBJ whole genome shotgun (WGS) entry which is preliminary data.</text>
</comment>
<dbReference type="EMBL" id="LNIX01000044">
    <property type="protein sequence ID" value="OXA38677.1"/>
    <property type="molecule type" value="Genomic_DNA"/>
</dbReference>
<reference evidence="7 8" key="1">
    <citation type="submission" date="2015-12" db="EMBL/GenBank/DDBJ databases">
        <title>The genome of Folsomia candida.</title>
        <authorList>
            <person name="Faddeeva A."/>
            <person name="Derks M.F."/>
            <person name="Anvar Y."/>
            <person name="Smit S."/>
            <person name="Van Straalen N."/>
            <person name="Roelofs D."/>
        </authorList>
    </citation>
    <scope>NUCLEOTIDE SEQUENCE [LARGE SCALE GENOMIC DNA]</scope>
    <source>
        <strain evidence="7 8">VU population</strain>
        <tissue evidence="7">Whole body</tissue>
    </source>
</reference>
<evidence type="ECO:0000256" key="4">
    <source>
        <dbReference type="PROSITE-ProRule" id="PRU00027"/>
    </source>
</evidence>
<feature type="compositionally biased region" description="Basic residues" evidence="5">
    <location>
        <begin position="63"/>
        <end position="73"/>
    </location>
</feature>
<feature type="region of interest" description="Disordered" evidence="5">
    <location>
        <begin position="36"/>
        <end position="92"/>
    </location>
</feature>
<keyword evidence="8" id="KW-1185">Reference proteome</keyword>
<dbReference type="PROSITE" id="PS50808">
    <property type="entry name" value="ZF_BED"/>
    <property type="match status" value="1"/>
</dbReference>
<protein>
    <submittedName>
        <fullName evidence="7">Protein dumpy-20</fullName>
    </submittedName>
</protein>